<comment type="caution">
    <text evidence="1">The sequence shown here is derived from an EMBL/GenBank/DDBJ whole genome shotgun (WGS) entry which is preliminary data.</text>
</comment>
<sequence>MQHYRAYFLDQDGHISNAVDMECTDDEQAKECAKKFVSDRNAELWQEDRLIAIYAAGKGPFPPPGDQQF</sequence>
<name>A0A0R3KX30_9BRAD</name>
<evidence type="ECO:0000313" key="1">
    <source>
        <dbReference type="EMBL" id="KRQ97445.1"/>
    </source>
</evidence>
<reference evidence="1 2" key="1">
    <citation type="submission" date="2014-03" db="EMBL/GenBank/DDBJ databases">
        <title>Bradyrhizobium valentinum sp. nov., isolated from effective nodules of Lupinus mariae-josephae, a lupine endemic of basic-lime soils in Eastern Spain.</title>
        <authorList>
            <person name="Duran D."/>
            <person name="Rey L."/>
            <person name="Navarro A."/>
            <person name="Busquets A."/>
            <person name="Imperial J."/>
            <person name="Ruiz-Argueso T."/>
        </authorList>
    </citation>
    <scope>NUCLEOTIDE SEQUENCE [LARGE SCALE GENOMIC DNA]</scope>
    <source>
        <strain evidence="1 2">PAC68</strain>
    </source>
</reference>
<proteinExistence type="predicted"/>
<dbReference type="Proteomes" id="UP000050863">
    <property type="component" value="Unassembled WGS sequence"/>
</dbReference>
<dbReference type="OrthoDB" id="8255844at2"/>
<dbReference type="AlphaFoldDB" id="A0A0R3KX30"/>
<organism evidence="1 2">
    <name type="scientific">Bradyrhizobium jicamae</name>
    <dbReference type="NCBI Taxonomy" id="280332"/>
    <lineage>
        <taxon>Bacteria</taxon>
        <taxon>Pseudomonadati</taxon>
        <taxon>Pseudomonadota</taxon>
        <taxon>Alphaproteobacteria</taxon>
        <taxon>Hyphomicrobiales</taxon>
        <taxon>Nitrobacteraceae</taxon>
        <taxon>Bradyrhizobium</taxon>
    </lineage>
</organism>
<keyword evidence="2" id="KW-1185">Reference proteome</keyword>
<evidence type="ECO:0000313" key="2">
    <source>
        <dbReference type="Proteomes" id="UP000050863"/>
    </source>
</evidence>
<protein>
    <submittedName>
        <fullName evidence="1">Uncharacterized protein</fullName>
    </submittedName>
</protein>
<dbReference type="RefSeq" id="WP_057839424.1">
    <property type="nucleotide sequence ID" value="NZ_LLXZ01000191.1"/>
</dbReference>
<accession>A0A0R3KX30</accession>
<dbReference type="EMBL" id="LLXZ01000191">
    <property type="protein sequence ID" value="KRQ97445.1"/>
    <property type="molecule type" value="Genomic_DNA"/>
</dbReference>
<gene>
    <name evidence="1" type="ORF">CQ12_01845</name>
</gene>